<comment type="caution">
    <text evidence="8">The sequence shown here is derived from an EMBL/GenBank/DDBJ whole genome shotgun (WGS) entry which is preliminary data.</text>
</comment>
<gene>
    <name evidence="8" type="ORF">GTG28_16195</name>
</gene>
<feature type="transmembrane region" description="Helical" evidence="6">
    <location>
        <begin position="331"/>
        <end position="352"/>
    </location>
</feature>
<keyword evidence="4 6" id="KW-1133">Transmembrane helix</keyword>
<evidence type="ECO:0000256" key="3">
    <source>
        <dbReference type="ARBA" id="ARBA00022692"/>
    </source>
</evidence>
<dbReference type="RefSeq" id="WP_160931708.1">
    <property type="nucleotide sequence ID" value="NZ_WWEU01000006.1"/>
</dbReference>
<dbReference type="Pfam" id="PF02706">
    <property type="entry name" value="Wzz"/>
    <property type="match status" value="1"/>
</dbReference>
<protein>
    <recommendedName>
        <fullName evidence="7">Polysaccharide chain length determinant N-terminal domain-containing protein</fullName>
    </recommendedName>
</protein>
<evidence type="ECO:0000313" key="8">
    <source>
        <dbReference type="EMBL" id="MYM60771.1"/>
    </source>
</evidence>
<evidence type="ECO:0000313" key="9">
    <source>
        <dbReference type="Proteomes" id="UP000478571"/>
    </source>
</evidence>
<dbReference type="AlphaFoldDB" id="A0A6L8LXF3"/>
<comment type="subcellular location">
    <subcellularLocation>
        <location evidence="1">Cell membrane</location>
        <topology evidence="1">Multi-pass membrane protein</topology>
    </subcellularLocation>
</comment>
<reference evidence="8 9" key="1">
    <citation type="submission" date="2020-01" db="EMBL/GenBank/DDBJ databases">
        <title>Draft Genome Sequence of Vibrio sp. strain OCN044, Isolated from a Healthy Coral at Palmyra Atoll.</title>
        <authorList>
            <person name="Videau P."/>
            <person name="Loughran R."/>
            <person name="Esquivel A."/>
            <person name="Deadmond M."/>
            <person name="Paddock B.E."/>
            <person name="Saw J.H."/>
            <person name="Ushijima B."/>
        </authorList>
    </citation>
    <scope>NUCLEOTIDE SEQUENCE [LARGE SCALE GENOMIC DNA]</scope>
    <source>
        <strain evidence="8 9">OCN044</strain>
    </source>
</reference>
<dbReference type="InterPro" id="IPR003856">
    <property type="entry name" value="LPS_length_determ_N"/>
</dbReference>
<evidence type="ECO:0000256" key="6">
    <source>
        <dbReference type="SAM" id="Phobius"/>
    </source>
</evidence>
<dbReference type="SUPFAM" id="SSF160355">
    <property type="entry name" value="Bacterial polysaccharide co-polymerase-like"/>
    <property type="match status" value="1"/>
</dbReference>
<evidence type="ECO:0000259" key="7">
    <source>
        <dbReference type="Pfam" id="PF02706"/>
    </source>
</evidence>
<dbReference type="Gene3D" id="3.30.1890.10">
    <property type="entry name" value="FepE-like"/>
    <property type="match status" value="1"/>
</dbReference>
<keyword evidence="3 6" id="KW-0812">Transmembrane</keyword>
<proteinExistence type="predicted"/>
<feature type="transmembrane region" description="Helical" evidence="6">
    <location>
        <begin position="40"/>
        <end position="57"/>
    </location>
</feature>
<organism evidence="8 9">
    <name type="scientific">Vibrio tetraodonis subsp. pristinus</name>
    <dbReference type="NCBI Taxonomy" id="2695891"/>
    <lineage>
        <taxon>Bacteria</taxon>
        <taxon>Pseudomonadati</taxon>
        <taxon>Pseudomonadota</taxon>
        <taxon>Gammaproteobacteria</taxon>
        <taxon>Vibrionales</taxon>
        <taxon>Vibrionaceae</taxon>
        <taxon>Vibrio</taxon>
    </lineage>
</organism>
<evidence type="ECO:0000256" key="1">
    <source>
        <dbReference type="ARBA" id="ARBA00004651"/>
    </source>
</evidence>
<keyword evidence="9" id="KW-1185">Reference proteome</keyword>
<dbReference type="EMBL" id="WWEU01000006">
    <property type="protein sequence ID" value="MYM60771.1"/>
    <property type="molecule type" value="Genomic_DNA"/>
</dbReference>
<evidence type="ECO:0000256" key="5">
    <source>
        <dbReference type="ARBA" id="ARBA00023136"/>
    </source>
</evidence>
<evidence type="ECO:0000256" key="4">
    <source>
        <dbReference type="ARBA" id="ARBA00022989"/>
    </source>
</evidence>
<feature type="domain" description="Polysaccharide chain length determinant N-terminal" evidence="7">
    <location>
        <begin position="25"/>
        <end position="135"/>
    </location>
</feature>
<name>A0A6L8LXF3_9VIBR</name>
<dbReference type="GO" id="GO:0005886">
    <property type="term" value="C:plasma membrane"/>
    <property type="evidence" value="ECO:0007669"/>
    <property type="project" value="UniProtKB-SubCell"/>
</dbReference>
<sequence length="354" mass="40742">MERKESLSYSNISEEIYRTSERSGDIDLVEFFKQLWREKWLVITVVALSTIGAFIYANSQTVTWTTTAKVNQAQDKDLSAFLLEVNRYKAFFEQPSQPNGVRMIRDIDMVIDKETLFESFIASFNSQSNKLKFIENYDFSDKSIVLNYLAAEPVNKRKKDIYLLRFRSDTKQKSFQVLNEYINFVTKTVSNQALGNLKAIVASRVMELAKEKKVLVSQAKNKLNSELIRIKLAHKVASNAAVINPIKNLDKGNTLFDFQVGTQILDAKLKALNEIKDIEIFEPRLSVVNAMLDTLKSEPVNQDITFQTYHFIIEPVEPMENDNLDRFRIQIMLGFTMGLFVGIVVVLARFIFLR</sequence>
<evidence type="ECO:0000256" key="2">
    <source>
        <dbReference type="ARBA" id="ARBA00022475"/>
    </source>
</evidence>
<dbReference type="Proteomes" id="UP000478571">
    <property type="component" value="Unassembled WGS sequence"/>
</dbReference>
<keyword evidence="5 6" id="KW-0472">Membrane</keyword>
<accession>A0A6L8LXF3</accession>
<keyword evidence="2" id="KW-1003">Cell membrane</keyword>